<dbReference type="OrthoDB" id="9758243at2"/>
<evidence type="ECO:0000256" key="7">
    <source>
        <dbReference type="ARBA" id="ARBA00022801"/>
    </source>
</evidence>
<dbReference type="InterPro" id="IPR051268">
    <property type="entry name" value="Type-I_R_enzyme_R_subunit"/>
</dbReference>
<dbReference type="SMART" id="SM00487">
    <property type="entry name" value="DEXDc"/>
    <property type="match status" value="1"/>
</dbReference>
<dbReference type="Gene3D" id="3.90.1570.50">
    <property type="match status" value="1"/>
</dbReference>
<dbReference type="EC" id="3.1.21.3" evidence="10"/>
<dbReference type="GO" id="GO:0009035">
    <property type="term" value="F:type I site-specific deoxyribonuclease activity"/>
    <property type="evidence" value="ECO:0007669"/>
    <property type="project" value="UniProtKB-EC"/>
</dbReference>
<dbReference type="REBASE" id="167185">
    <property type="entry name" value="Tmi19557ORF1156P"/>
</dbReference>
<dbReference type="Gene3D" id="3.40.50.300">
    <property type="entry name" value="P-loop containing nucleotide triphosphate hydrolases"/>
    <property type="match status" value="2"/>
</dbReference>
<dbReference type="PROSITE" id="PS51192">
    <property type="entry name" value="HELICASE_ATP_BIND_1"/>
    <property type="match status" value="1"/>
</dbReference>
<keyword evidence="3" id="KW-0540">Nuclease</keyword>
<feature type="coiled-coil region" evidence="11">
    <location>
        <begin position="674"/>
        <end position="705"/>
    </location>
</feature>
<keyword evidence="5 10" id="KW-0680">Restriction system</keyword>
<keyword evidence="9 10" id="KW-0238">DNA-binding</keyword>
<comment type="similarity">
    <text evidence="2 10">Belongs to the HsdR family.</text>
</comment>
<dbReference type="Pfam" id="PF04313">
    <property type="entry name" value="HSDR_N"/>
    <property type="match status" value="1"/>
</dbReference>
<evidence type="ECO:0000256" key="6">
    <source>
        <dbReference type="ARBA" id="ARBA00022759"/>
    </source>
</evidence>
<dbReference type="InterPro" id="IPR014001">
    <property type="entry name" value="Helicase_ATP-bd"/>
</dbReference>
<dbReference type="STRING" id="381751.SAMN05444391_1158"/>
<evidence type="ECO:0000256" key="3">
    <source>
        <dbReference type="ARBA" id="ARBA00022722"/>
    </source>
</evidence>
<evidence type="ECO:0000256" key="4">
    <source>
        <dbReference type="ARBA" id="ARBA00022741"/>
    </source>
</evidence>
<proteinExistence type="inferred from homology"/>
<dbReference type="CDD" id="cd18800">
    <property type="entry name" value="SF2_C_EcoR124I-like"/>
    <property type="match status" value="1"/>
</dbReference>
<keyword evidence="6" id="KW-0255">Endonuclease</keyword>
<dbReference type="Proteomes" id="UP000189810">
    <property type="component" value="Chromosome I"/>
</dbReference>
<sequence length="959" mass="111871">MSRGFGAERHSVQEPIIEYAKEIGWQYVPPEEALKLRGDNTKLIFKDIFIKKILELNPFLTEDLAYEVIKKLERLRIDIEGNLTALEYLKGLKNEYIKQERRERNIRLIDIKNIHNNVFHVTDEFEFNNGKKTIRPDIVFLINGIPIVLVETKATYVIEGMNEALDQIRRYHEECPELLAISQIYVISNLVKFSYGATWNTSARSLSDWRLEESSAEPNFEQIIKTFFNKEYIIKLITDYILFTRKDGELQKVVLRPHQIRAVEKIIQRAKDPEKRRGLIWHTQGSGKTYTMIVAAQKILKDPAFENPTVIMLVDRNELEAQLFNNIKAVGIENVEVAESKKHLKELLQSDRRGLIVTMIHKFDNMPPGINKRENIFVLVDEAHRSTSGKLGNHLMSALPNATYIGFTGTPIDKTSHGNSTFITFGINDPPKGYLDKYSIAESIKDGTTVQLHYTLVQNDLRVDKEILEREFLAQVEAEGISDIETLNKILKRAVTLKNMLKNKDRIKKVAEYVAKHYKEFVAPMGYKAFLVAVDREACALYKEELDKHLPPEYSQVVYSKNNNDPPELKKYHLSKEKEKIIRKNFTQPDKDPKILIVTDKLLTGFDAPILYCMYLDKPMRDHVLLQAIARVNRPYEDKNGIKKPCGLIVDFVGIFENLEKALLFDSSDIEGMVKDIELLKEEFVKKMEQARNEYIALIKEHSKDKAVEAAVEYFRDEERRNKYYQFFKELQSMYEILSPDPSLGNYIDDYYTLSKIYWTLKEKDESQTMIDKELARKTAELVRKHTSTDKIDPTNEIYRLDGKTLTKLQESQTSEEDIADIFNMIKSQIEQEKLDLPSSIRISISERADEIAKLFERNQKESLEKLIKLYEDVNQMKVIHQTLIQKNIGEPENIISEIKRIMDKYPYWDKSEDQERKLRREIYEVLFNIKTLNEQQIKDIVSEIINNLKQIKQKPKND</sequence>
<dbReference type="InterPro" id="IPR007409">
    <property type="entry name" value="Restrct_endonuc_type1_HsdR_N"/>
</dbReference>
<dbReference type="InterPro" id="IPR040980">
    <property type="entry name" value="SWI2_SNF2"/>
</dbReference>
<name>A0A1M6STB3_9AQUI</name>
<dbReference type="RefSeq" id="WP_079654264.1">
    <property type="nucleotide sequence ID" value="NZ_LT670846.1"/>
</dbReference>
<dbReference type="InterPro" id="IPR027417">
    <property type="entry name" value="P-loop_NTPase"/>
</dbReference>
<evidence type="ECO:0000256" key="9">
    <source>
        <dbReference type="ARBA" id="ARBA00023125"/>
    </source>
</evidence>
<dbReference type="PANTHER" id="PTHR30195">
    <property type="entry name" value="TYPE I SITE-SPECIFIC DEOXYRIBONUCLEASE PROTEIN SUBUNIT M AND R"/>
    <property type="match status" value="1"/>
</dbReference>
<comment type="catalytic activity">
    <reaction evidence="1 10">
        <text>Endonucleolytic cleavage of DNA to give random double-stranded fragments with terminal 5'-phosphates, ATP is simultaneously hydrolyzed.</text>
        <dbReference type="EC" id="3.1.21.3"/>
    </reaction>
</comment>
<comment type="subunit">
    <text evidence="10">The type I restriction/modification system is composed of three polypeptides R, M and S.</text>
</comment>
<feature type="domain" description="Helicase ATP-binding" evidence="12">
    <location>
        <begin position="269"/>
        <end position="429"/>
    </location>
</feature>
<dbReference type="InterPro" id="IPR055180">
    <property type="entry name" value="HsdR_RecA-like_helicase_dom_2"/>
</dbReference>
<keyword evidence="14" id="KW-1185">Reference proteome</keyword>
<dbReference type="GO" id="GO:0005524">
    <property type="term" value="F:ATP binding"/>
    <property type="evidence" value="ECO:0007669"/>
    <property type="project" value="UniProtKB-KW"/>
</dbReference>
<evidence type="ECO:0000259" key="12">
    <source>
        <dbReference type="PROSITE" id="PS51192"/>
    </source>
</evidence>
<evidence type="ECO:0000256" key="11">
    <source>
        <dbReference type="SAM" id="Coils"/>
    </source>
</evidence>
<evidence type="ECO:0000256" key="2">
    <source>
        <dbReference type="ARBA" id="ARBA00008598"/>
    </source>
</evidence>
<gene>
    <name evidence="13" type="ORF">SAMN05444391_1158</name>
</gene>
<evidence type="ECO:0000313" key="14">
    <source>
        <dbReference type="Proteomes" id="UP000189810"/>
    </source>
</evidence>
<dbReference type="Pfam" id="PF22679">
    <property type="entry name" value="T1R_D3-like"/>
    <property type="match status" value="1"/>
</dbReference>
<dbReference type="GO" id="GO:0003677">
    <property type="term" value="F:DNA binding"/>
    <property type="evidence" value="ECO:0007669"/>
    <property type="project" value="UniProtKB-KW"/>
</dbReference>
<evidence type="ECO:0000256" key="8">
    <source>
        <dbReference type="ARBA" id="ARBA00022840"/>
    </source>
</evidence>
<evidence type="ECO:0000256" key="5">
    <source>
        <dbReference type="ARBA" id="ARBA00022747"/>
    </source>
</evidence>
<dbReference type="EMBL" id="LT670846">
    <property type="protein sequence ID" value="SHK47929.1"/>
    <property type="molecule type" value="Genomic_DNA"/>
</dbReference>
<organism evidence="13 14">
    <name type="scientific">Thermocrinis minervae</name>
    <dbReference type="NCBI Taxonomy" id="381751"/>
    <lineage>
        <taxon>Bacteria</taxon>
        <taxon>Pseudomonadati</taxon>
        <taxon>Aquificota</taxon>
        <taxon>Aquificia</taxon>
        <taxon>Aquificales</taxon>
        <taxon>Aquificaceae</taxon>
        <taxon>Thermocrinis</taxon>
    </lineage>
</organism>
<dbReference type="PANTHER" id="PTHR30195:SF15">
    <property type="entry name" value="TYPE I RESTRICTION ENZYME HINDI ENDONUCLEASE SUBUNIT"/>
    <property type="match status" value="1"/>
</dbReference>
<dbReference type="CDD" id="cd22332">
    <property type="entry name" value="HsdR_N"/>
    <property type="match status" value="1"/>
</dbReference>
<evidence type="ECO:0000256" key="10">
    <source>
        <dbReference type="RuleBase" id="RU364115"/>
    </source>
</evidence>
<dbReference type="InterPro" id="IPR004473">
    <property type="entry name" value="Restrct_endonuc_typeI_HsdR"/>
</dbReference>
<dbReference type="CDD" id="cd18030">
    <property type="entry name" value="DEXHc_RE_I_HsdR"/>
    <property type="match status" value="1"/>
</dbReference>
<keyword evidence="7 10" id="KW-0378">Hydrolase</keyword>
<dbReference type="Pfam" id="PF18766">
    <property type="entry name" value="SWI2_SNF2"/>
    <property type="match status" value="1"/>
</dbReference>
<evidence type="ECO:0000313" key="13">
    <source>
        <dbReference type="EMBL" id="SHK47929.1"/>
    </source>
</evidence>
<dbReference type="GO" id="GO:0009307">
    <property type="term" value="P:DNA restriction-modification system"/>
    <property type="evidence" value="ECO:0007669"/>
    <property type="project" value="UniProtKB-KW"/>
</dbReference>
<reference evidence="13 14" key="1">
    <citation type="submission" date="2016-11" db="EMBL/GenBank/DDBJ databases">
        <authorList>
            <person name="Jaros S."/>
            <person name="Januszkiewicz K."/>
            <person name="Wedrychowicz H."/>
        </authorList>
    </citation>
    <scope>NUCLEOTIDE SEQUENCE [LARGE SCALE GENOMIC DNA]</scope>
    <source>
        <strain evidence="13 14">DSM 19557</strain>
    </source>
</reference>
<comment type="function">
    <text evidence="10">Subunit R is required for both nuclease and ATPase activities, but not for modification.</text>
</comment>
<dbReference type="NCBIfam" id="TIGR00348">
    <property type="entry name" value="hsdR"/>
    <property type="match status" value="1"/>
</dbReference>
<evidence type="ECO:0000256" key="1">
    <source>
        <dbReference type="ARBA" id="ARBA00000851"/>
    </source>
</evidence>
<protein>
    <recommendedName>
        <fullName evidence="10">Type I restriction enzyme endonuclease subunit</fullName>
        <shortName evidence="10">R protein</shortName>
        <ecNumber evidence="10">3.1.21.3</ecNumber>
    </recommendedName>
</protein>
<keyword evidence="8 10" id="KW-0067">ATP-binding</keyword>
<accession>A0A1M6STB3</accession>
<dbReference type="SUPFAM" id="SSF52540">
    <property type="entry name" value="P-loop containing nucleoside triphosphate hydrolases"/>
    <property type="match status" value="2"/>
</dbReference>
<dbReference type="AlphaFoldDB" id="A0A1M6STB3"/>
<keyword evidence="4 10" id="KW-0547">Nucleotide-binding</keyword>
<keyword evidence="11" id="KW-0175">Coiled coil</keyword>